<dbReference type="PANTHER" id="PTHR30015">
    <property type="entry name" value="MRR RESTRICTION SYSTEM PROTEIN"/>
    <property type="match status" value="1"/>
</dbReference>
<evidence type="ECO:0000313" key="3">
    <source>
        <dbReference type="Proteomes" id="UP000182762"/>
    </source>
</evidence>
<dbReference type="InterPro" id="IPR011856">
    <property type="entry name" value="tRNA_endonuc-like_dom_sf"/>
</dbReference>
<protein>
    <submittedName>
        <fullName evidence="2">Restriction system protein</fullName>
    </submittedName>
</protein>
<dbReference type="EMBL" id="FOXX01000003">
    <property type="protein sequence ID" value="SFQ46122.1"/>
    <property type="molecule type" value="Genomic_DNA"/>
</dbReference>
<dbReference type="PIRSF" id="PIRSF031853">
    <property type="entry name" value="UPC031853"/>
    <property type="match status" value="1"/>
</dbReference>
<accession>A0A1I5YPR8</accession>
<comment type="caution">
    <text evidence="2">The sequence shown here is derived from an EMBL/GenBank/DDBJ whole genome shotgun (WGS) entry which is preliminary data.</text>
</comment>
<dbReference type="InterPro" id="IPR016984">
    <property type="entry name" value="UCP031853"/>
</dbReference>
<proteinExistence type="predicted"/>
<dbReference type="InterPro" id="IPR007560">
    <property type="entry name" value="Restrct_endonuc_IV_Mrr"/>
</dbReference>
<dbReference type="PANTHER" id="PTHR30015:SF7">
    <property type="entry name" value="TYPE IV METHYL-DIRECTED RESTRICTION ENZYME ECOKMRR"/>
    <property type="match status" value="1"/>
</dbReference>
<dbReference type="Proteomes" id="UP000182762">
    <property type="component" value="Unassembled WGS sequence"/>
</dbReference>
<feature type="domain" description="Restriction endonuclease type IV Mrr" evidence="1">
    <location>
        <begin position="194"/>
        <end position="302"/>
    </location>
</feature>
<dbReference type="SUPFAM" id="SSF52980">
    <property type="entry name" value="Restriction endonuclease-like"/>
    <property type="match status" value="1"/>
</dbReference>
<keyword evidence="3" id="KW-1185">Reference proteome</keyword>
<evidence type="ECO:0000313" key="2">
    <source>
        <dbReference type="EMBL" id="SFQ46122.1"/>
    </source>
</evidence>
<dbReference type="InterPro" id="IPR011335">
    <property type="entry name" value="Restrct_endonuc-II-like"/>
</dbReference>
<reference evidence="2 3" key="1">
    <citation type="submission" date="2016-10" db="EMBL/GenBank/DDBJ databases">
        <authorList>
            <person name="Varghese N."/>
            <person name="Submissions S."/>
        </authorList>
    </citation>
    <scope>NUCLEOTIDE SEQUENCE [LARGE SCALE GENOMIC DNA]</scope>
    <source>
        <strain evidence="2 3">DSM 13796</strain>
    </source>
</reference>
<dbReference type="GeneID" id="93710177"/>
<name>A0A1I5YPR8_9BACI</name>
<sequence length="327" mass="37269">MTKWWLVRAGDNNELIPEWKKKNIVSIGWPKLGNPSNFTSREAFLENAHNVYEEEKPGRRVMWASQVWRFSSEIAVGDRIITYIKDKREYMVGRITGNYEFNPALISDYYPNVIHVEWEEQQISRDDLSEKAKNSLGSISTVFRVDDWGHEFELLLQGNTVIPPTSSDEGETETIIDDFVEKSLTMIQDRVDNLGHWEMQLLVSGLLQAMGYNVDEMKKGPDGGVDILAYKDAFGFEQPIIKVQVKHRKSTSSSPEIQQLLGAHPVNANALFVSTGGFTSPAITVARQHNVKLLDLESLVKIIVGWYDKMPNETRSLLPLQRVYIPE</sequence>
<gene>
    <name evidence="2" type="ORF">SAMN02745910_01463</name>
</gene>
<evidence type="ECO:0000259" key="1">
    <source>
        <dbReference type="Pfam" id="PF04471"/>
    </source>
</evidence>
<dbReference type="Gene3D" id="3.40.1350.10">
    <property type="match status" value="1"/>
</dbReference>
<dbReference type="InterPro" id="IPR052906">
    <property type="entry name" value="Type_IV_Methyl-Rstrct_Enzyme"/>
</dbReference>
<dbReference type="RefSeq" id="WP_061802778.1">
    <property type="nucleotide sequence ID" value="NZ_FOXX01000003.1"/>
</dbReference>
<dbReference type="Pfam" id="PF04471">
    <property type="entry name" value="Mrr_cat"/>
    <property type="match status" value="1"/>
</dbReference>
<organism evidence="2 3">
    <name type="scientific">Priestia endophytica DSM 13796</name>
    <dbReference type="NCBI Taxonomy" id="1121089"/>
    <lineage>
        <taxon>Bacteria</taxon>
        <taxon>Bacillati</taxon>
        <taxon>Bacillota</taxon>
        <taxon>Bacilli</taxon>
        <taxon>Bacillales</taxon>
        <taxon>Bacillaceae</taxon>
        <taxon>Priestia</taxon>
    </lineage>
</organism>